<accession>A0ABD1YIL8</accession>
<reference evidence="3 4" key="1">
    <citation type="submission" date="2024-09" db="EMBL/GenBank/DDBJ databases">
        <title>Chromosome-scale assembly of Riccia fluitans.</title>
        <authorList>
            <person name="Paukszto L."/>
            <person name="Sawicki J."/>
            <person name="Karawczyk K."/>
            <person name="Piernik-Szablinska J."/>
            <person name="Szczecinska M."/>
            <person name="Mazdziarz M."/>
        </authorList>
    </citation>
    <scope>NUCLEOTIDE SEQUENCE [LARGE SCALE GENOMIC DNA]</scope>
    <source>
        <strain evidence="3">Rf_01</strain>
        <tissue evidence="3">Aerial parts of the thallus</tissue>
    </source>
</reference>
<keyword evidence="4" id="KW-1185">Reference proteome</keyword>
<keyword evidence="1" id="KW-0175">Coiled coil</keyword>
<proteinExistence type="predicted"/>
<evidence type="ECO:0000313" key="3">
    <source>
        <dbReference type="EMBL" id="KAL2630626.1"/>
    </source>
</evidence>
<evidence type="ECO:0000256" key="2">
    <source>
        <dbReference type="SAM" id="MobiDB-lite"/>
    </source>
</evidence>
<comment type="caution">
    <text evidence="3">The sequence shown here is derived from an EMBL/GenBank/DDBJ whole genome shotgun (WGS) entry which is preliminary data.</text>
</comment>
<evidence type="ECO:0000256" key="1">
    <source>
        <dbReference type="SAM" id="Coils"/>
    </source>
</evidence>
<sequence length="147" mass="16445">MDTNLDISAKERRTLKIGMTANRLEMDPPLVTPTGQTSGRGSNHIPGGDTTKEVPPTSSKVPSDGILEESISQMTIMLSNIIEHHGHKNQRLASLEEDLAHAKLEEEKLKATIEALEKEKSEMNARVALMERKTSTICWKPRWKAFR</sequence>
<evidence type="ECO:0000313" key="4">
    <source>
        <dbReference type="Proteomes" id="UP001605036"/>
    </source>
</evidence>
<dbReference type="AlphaFoldDB" id="A0ABD1YIL8"/>
<dbReference type="Proteomes" id="UP001605036">
    <property type="component" value="Unassembled WGS sequence"/>
</dbReference>
<organism evidence="3 4">
    <name type="scientific">Riccia fluitans</name>
    <dbReference type="NCBI Taxonomy" id="41844"/>
    <lineage>
        <taxon>Eukaryota</taxon>
        <taxon>Viridiplantae</taxon>
        <taxon>Streptophyta</taxon>
        <taxon>Embryophyta</taxon>
        <taxon>Marchantiophyta</taxon>
        <taxon>Marchantiopsida</taxon>
        <taxon>Marchantiidae</taxon>
        <taxon>Marchantiales</taxon>
        <taxon>Ricciaceae</taxon>
        <taxon>Riccia</taxon>
    </lineage>
</organism>
<feature type="region of interest" description="Disordered" evidence="2">
    <location>
        <begin position="18"/>
        <end position="64"/>
    </location>
</feature>
<feature type="coiled-coil region" evidence="1">
    <location>
        <begin position="92"/>
        <end position="133"/>
    </location>
</feature>
<protein>
    <submittedName>
        <fullName evidence="3">Uncharacterized protein</fullName>
    </submittedName>
</protein>
<gene>
    <name evidence="3" type="ORF">R1flu_015312</name>
</gene>
<name>A0ABD1YIL8_9MARC</name>
<dbReference type="EMBL" id="JBHFFA010000004">
    <property type="protein sequence ID" value="KAL2630626.1"/>
    <property type="molecule type" value="Genomic_DNA"/>
</dbReference>